<gene>
    <name evidence="4" type="ORF">TELCIR_06140</name>
</gene>
<dbReference type="InterPro" id="IPR045078">
    <property type="entry name" value="TST/MPST-like"/>
</dbReference>
<evidence type="ECO:0000313" key="5">
    <source>
        <dbReference type="Proteomes" id="UP000230423"/>
    </source>
</evidence>
<dbReference type="PANTHER" id="PTHR11364">
    <property type="entry name" value="THIOSULFATE SULFERTANSFERASE"/>
    <property type="match status" value="1"/>
</dbReference>
<evidence type="ECO:0000259" key="3">
    <source>
        <dbReference type="PROSITE" id="PS50206"/>
    </source>
</evidence>
<dbReference type="GO" id="GO:0005739">
    <property type="term" value="C:mitochondrion"/>
    <property type="evidence" value="ECO:0007669"/>
    <property type="project" value="TreeGrafter"/>
</dbReference>
<dbReference type="PANTHER" id="PTHR11364:SF7">
    <property type="entry name" value="THIOSULFATE SULFURTRANSFERASE MPST-1-RELATED"/>
    <property type="match status" value="1"/>
</dbReference>
<reference evidence="4 5" key="1">
    <citation type="submission" date="2015-09" db="EMBL/GenBank/DDBJ databases">
        <title>Draft genome of the parasitic nematode Teladorsagia circumcincta isolate WARC Sus (inbred).</title>
        <authorList>
            <person name="Mitreva M."/>
        </authorList>
    </citation>
    <scope>NUCLEOTIDE SEQUENCE [LARGE SCALE GENOMIC DNA]</scope>
    <source>
        <strain evidence="4 5">S</strain>
    </source>
</reference>
<protein>
    <recommendedName>
        <fullName evidence="3">Rhodanese domain-containing protein</fullName>
    </recommendedName>
</protein>
<dbReference type="InterPro" id="IPR001763">
    <property type="entry name" value="Rhodanese-like_dom"/>
</dbReference>
<evidence type="ECO:0000313" key="4">
    <source>
        <dbReference type="EMBL" id="PIO71940.1"/>
    </source>
</evidence>
<dbReference type="OrthoDB" id="270167at2759"/>
<dbReference type="AlphaFoldDB" id="A0A2G9UR33"/>
<dbReference type="Proteomes" id="UP000230423">
    <property type="component" value="Unassembled WGS sequence"/>
</dbReference>
<proteinExistence type="predicted"/>
<dbReference type="SUPFAM" id="SSF52821">
    <property type="entry name" value="Rhodanese/Cell cycle control phosphatase"/>
    <property type="match status" value="1"/>
</dbReference>
<feature type="domain" description="Rhodanese" evidence="3">
    <location>
        <begin position="46"/>
        <end position="159"/>
    </location>
</feature>
<dbReference type="GO" id="GO:0004792">
    <property type="term" value="F:thiosulfate-cyanide sulfurtransferase activity"/>
    <property type="evidence" value="ECO:0007669"/>
    <property type="project" value="TreeGrafter"/>
</dbReference>
<evidence type="ECO:0000256" key="1">
    <source>
        <dbReference type="ARBA" id="ARBA00022679"/>
    </source>
</evidence>
<dbReference type="PROSITE" id="PS50206">
    <property type="entry name" value="RHODANESE_3"/>
    <property type="match status" value="1"/>
</dbReference>
<accession>A0A2G9UR33</accession>
<name>A0A2G9UR33_TELCI</name>
<dbReference type="EMBL" id="KZ345809">
    <property type="protein sequence ID" value="PIO71940.1"/>
    <property type="molecule type" value="Genomic_DNA"/>
</dbReference>
<dbReference type="InterPro" id="IPR036873">
    <property type="entry name" value="Rhodanese-like_dom_sf"/>
</dbReference>
<keyword evidence="5" id="KW-1185">Reference proteome</keyword>
<sequence>MECTEHSDAMHERGTWKACDNMAKYNITFEQLEEQHGDRKYIEWTDDLNLLDSRVRGQFEGTVPTDSPPNVIGTYIPGFKNLPAAELVEEGLMRENEDIRSWLELHGFKSDRPTVIMCNVGIQATLLGYAIESIFPHNPVQVYNGSLREMDIRNPKRVSGVIENV</sequence>
<keyword evidence="1" id="KW-0808">Transferase</keyword>
<keyword evidence="2" id="KW-0677">Repeat</keyword>
<dbReference type="Gene3D" id="3.40.250.10">
    <property type="entry name" value="Rhodanese-like domain"/>
    <property type="match status" value="1"/>
</dbReference>
<organism evidence="4 5">
    <name type="scientific">Teladorsagia circumcincta</name>
    <name type="common">Brown stomach worm</name>
    <name type="synonym">Ostertagia circumcincta</name>
    <dbReference type="NCBI Taxonomy" id="45464"/>
    <lineage>
        <taxon>Eukaryota</taxon>
        <taxon>Metazoa</taxon>
        <taxon>Ecdysozoa</taxon>
        <taxon>Nematoda</taxon>
        <taxon>Chromadorea</taxon>
        <taxon>Rhabditida</taxon>
        <taxon>Rhabditina</taxon>
        <taxon>Rhabditomorpha</taxon>
        <taxon>Strongyloidea</taxon>
        <taxon>Trichostrongylidae</taxon>
        <taxon>Teladorsagia</taxon>
    </lineage>
</organism>
<evidence type="ECO:0000256" key="2">
    <source>
        <dbReference type="ARBA" id="ARBA00022737"/>
    </source>
</evidence>